<dbReference type="RefSeq" id="WP_134506722.1">
    <property type="nucleotide sequence ID" value="NZ_SOFM01000007.1"/>
</dbReference>
<dbReference type="Gene3D" id="1.10.10.60">
    <property type="entry name" value="Homeodomain-like"/>
    <property type="match status" value="1"/>
</dbReference>
<evidence type="ECO:0000256" key="2">
    <source>
        <dbReference type="ARBA" id="ARBA00023125"/>
    </source>
</evidence>
<feature type="domain" description="HTH araC/xylS-type" evidence="4">
    <location>
        <begin position="180"/>
        <end position="264"/>
    </location>
</feature>
<accession>A0A4R8WIS3</accession>
<keyword evidence="1" id="KW-0805">Transcription regulation</keyword>
<proteinExistence type="predicted"/>
<dbReference type="InterPro" id="IPR046532">
    <property type="entry name" value="DUF6597"/>
</dbReference>
<name>A0A4R8WIS3_9MICO</name>
<gene>
    <name evidence="5" type="ORF">E3O32_02680</name>
</gene>
<dbReference type="InterPro" id="IPR009057">
    <property type="entry name" value="Homeodomain-like_sf"/>
</dbReference>
<keyword evidence="6" id="KW-1185">Reference proteome</keyword>
<keyword evidence="3" id="KW-0804">Transcription</keyword>
<keyword evidence="2" id="KW-0238">DNA-binding</keyword>
<protein>
    <submittedName>
        <fullName evidence="5">AraC family transcriptional regulator</fullName>
    </submittedName>
</protein>
<dbReference type="PANTHER" id="PTHR46796">
    <property type="entry name" value="HTH-TYPE TRANSCRIPTIONAL ACTIVATOR RHAS-RELATED"/>
    <property type="match status" value="1"/>
</dbReference>
<dbReference type="GO" id="GO:0003700">
    <property type="term" value="F:DNA-binding transcription factor activity"/>
    <property type="evidence" value="ECO:0007669"/>
    <property type="project" value="InterPro"/>
</dbReference>
<organism evidence="5 6">
    <name type="scientific">Cryobacterium mannosilyticum</name>
    <dbReference type="NCBI Taxonomy" id="1259190"/>
    <lineage>
        <taxon>Bacteria</taxon>
        <taxon>Bacillati</taxon>
        <taxon>Actinomycetota</taxon>
        <taxon>Actinomycetes</taxon>
        <taxon>Micrococcales</taxon>
        <taxon>Microbacteriaceae</taxon>
        <taxon>Cryobacterium</taxon>
    </lineage>
</organism>
<evidence type="ECO:0000313" key="6">
    <source>
        <dbReference type="Proteomes" id="UP000297643"/>
    </source>
</evidence>
<evidence type="ECO:0000256" key="3">
    <source>
        <dbReference type="ARBA" id="ARBA00023163"/>
    </source>
</evidence>
<dbReference type="SMART" id="SM00342">
    <property type="entry name" value="HTH_ARAC"/>
    <property type="match status" value="1"/>
</dbReference>
<dbReference type="GO" id="GO:0043565">
    <property type="term" value="F:sequence-specific DNA binding"/>
    <property type="evidence" value="ECO:0007669"/>
    <property type="project" value="InterPro"/>
</dbReference>
<sequence length="298" mass="32380">MTYLERPVPEPLAPAVTRVWYLEAETAARFERIFPQPAVHFILNLSGPYLLLDQGAGQVRSFPAGFLSGLQRRYLTIQSPPVIRHIGVELAPFGLARFSTLRAEALAGTVTDSQGLIGDTTALRDAVRASLAATPGEPGHAAALDLVLAHLQACARPGRVPPAGILRAWARVQTDPDEPVASIAAGAGLSHRALIDGFRTWCGVTPKVFADIVRFRQFVAALPLDGPMPPWSEFVGASGYYDQPHFIRVFRAFTGFTPSRYLEIVARYGTDYAAFVPLDTPGDETEKYTSRAADRLLP</sequence>
<dbReference type="AlphaFoldDB" id="A0A4R8WIS3"/>
<dbReference type="SUPFAM" id="SSF46689">
    <property type="entry name" value="Homeodomain-like"/>
    <property type="match status" value="1"/>
</dbReference>
<evidence type="ECO:0000259" key="4">
    <source>
        <dbReference type="PROSITE" id="PS01124"/>
    </source>
</evidence>
<dbReference type="InterPro" id="IPR050204">
    <property type="entry name" value="AraC_XylS_family_regulators"/>
</dbReference>
<evidence type="ECO:0000256" key="1">
    <source>
        <dbReference type="ARBA" id="ARBA00023015"/>
    </source>
</evidence>
<evidence type="ECO:0000313" key="5">
    <source>
        <dbReference type="EMBL" id="TFC07433.1"/>
    </source>
</evidence>
<dbReference type="Proteomes" id="UP000297643">
    <property type="component" value="Unassembled WGS sequence"/>
</dbReference>
<dbReference type="Pfam" id="PF12833">
    <property type="entry name" value="HTH_18"/>
    <property type="match status" value="1"/>
</dbReference>
<reference evidence="5 6" key="1">
    <citation type="submission" date="2019-03" db="EMBL/GenBank/DDBJ databases">
        <title>Genomics of glacier-inhabiting Cryobacterium strains.</title>
        <authorList>
            <person name="Liu Q."/>
            <person name="Xin Y.-H."/>
        </authorList>
    </citation>
    <scope>NUCLEOTIDE SEQUENCE [LARGE SCALE GENOMIC DNA]</scope>
    <source>
        <strain evidence="5 6">RHLT2-21</strain>
    </source>
</reference>
<comment type="caution">
    <text evidence="5">The sequence shown here is derived from an EMBL/GenBank/DDBJ whole genome shotgun (WGS) entry which is preliminary data.</text>
</comment>
<dbReference type="PROSITE" id="PS01124">
    <property type="entry name" value="HTH_ARAC_FAMILY_2"/>
    <property type="match status" value="1"/>
</dbReference>
<dbReference type="InterPro" id="IPR018060">
    <property type="entry name" value="HTH_AraC"/>
</dbReference>
<dbReference type="EMBL" id="SOFM01000007">
    <property type="protein sequence ID" value="TFC07433.1"/>
    <property type="molecule type" value="Genomic_DNA"/>
</dbReference>
<dbReference type="Pfam" id="PF20240">
    <property type="entry name" value="DUF6597"/>
    <property type="match status" value="1"/>
</dbReference>